<comment type="caution">
    <text evidence="2">The sequence shown here is derived from an EMBL/GenBank/DDBJ whole genome shotgun (WGS) entry which is preliminary data.</text>
</comment>
<evidence type="ECO:0000313" key="2">
    <source>
        <dbReference type="EMBL" id="NMH66327.1"/>
    </source>
</evidence>
<proteinExistence type="predicted"/>
<dbReference type="EMBL" id="JAAXYH010000011">
    <property type="protein sequence ID" value="NMH66327.1"/>
    <property type="molecule type" value="Genomic_DNA"/>
</dbReference>
<dbReference type="Proteomes" id="UP000737113">
    <property type="component" value="Unassembled WGS sequence"/>
</dbReference>
<evidence type="ECO:0000256" key="1">
    <source>
        <dbReference type="SAM" id="MobiDB-lite"/>
    </source>
</evidence>
<organism evidence="2 3">
    <name type="scientific">Shewanella salipaludis</name>
    <dbReference type="NCBI Taxonomy" id="2723052"/>
    <lineage>
        <taxon>Bacteria</taxon>
        <taxon>Pseudomonadati</taxon>
        <taxon>Pseudomonadota</taxon>
        <taxon>Gammaproteobacteria</taxon>
        <taxon>Alteromonadales</taxon>
        <taxon>Shewanellaceae</taxon>
        <taxon>Shewanella</taxon>
    </lineage>
</organism>
<evidence type="ECO:0000313" key="3">
    <source>
        <dbReference type="Proteomes" id="UP000737113"/>
    </source>
</evidence>
<dbReference type="RefSeq" id="WP_169565053.1">
    <property type="nucleotide sequence ID" value="NZ_JAAXYH010000011.1"/>
</dbReference>
<reference evidence="2" key="1">
    <citation type="submission" date="2020-04" db="EMBL/GenBank/DDBJ databases">
        <title>Description of Shewanella salipaludis sp. nov., isolated from a salt marsh.</title>
        <authorList>
            <person name="Park S."/>
            <person name="Yoon J.-H."/>
        </authorList>
    </citation>
    <scope>NUCLEOTIDE SEQUENCE</scope>
    <source>
        <strain evidence="2">SHSM-M6</strain>
    </source>
</reference>
<name>A0A972FVE9_9GAMM</name>
<protein>
    <submittedName>
        <fullName evidence="2">Uncharacterized protein</fullName>
    </submittedName>
</protein>
<feature type="compositionally biased region" description="Polar residues" evidence="1">
    <location>
        <begin position="12"/>
        <end position="28"/>
    </location>
</feature>
<feature type="region of interest" description="Disordered" evidence="1">
    <location>
        <begin position="1"/>
        <end position="44"/>
    </location>
</feature>
<gene>
    <name evidence="2" type="ORF">HC757_14275</name>
</gene>
<sequence>MEIRHNKFNPLPKSQHTLSQSELSQQLGKRQISPATPDRKSGSIAGIADPQLEAQQLAAAVEQLSFDADKRFKQHIVGMERTQGAMLTSVNEFNSFKDALIATDPGLDLSDLDLYQQEDGTLRLGSETLSRGQLAIFEDKLAENDALKQAMSDLHSGAALAANRHGNGSKGFVELSAEDFSGTLRLNALAEKFSSQFDPQGFGQDRSTLEQRIFIDPILFADYLAQSVTSRVDILV</sequence>
<accession>A0A972FVE9</accession>
<dbReference type="AlphaFoldDB" id="A0A972FVE9"/>
<keyword evidence="3" id="KW-1185">Reference proteome</keyword>